<accession>A0A4Z0Z3X8</accession>
<dbReference type="EMBL" id="SKBN01000021">
    <property type="protein sequence ID" value="TGJ86908.1"/>
    <property type="molecule type" value="Genomic_DNA"/>
</dbReference>
<dbReference type="Proteomes" id="UP000297716">
    <property type="component" value="Unassembled WGS sequence"/>
</dbReference>
<evidence type="ECO:0000259" key="1">
    <source>
        <dbReference type="Pfam" id="PF06985"/>
    </source>
</evidence>
<dbReference type="PANTHER" id="PTHR33112:SF13">
    <property type="entry name" value="HETEROKARYON INCOMPATIBILITY DOMAIN-CONTAINING PROTEIN"/>
    <property type="match status" value="1"/>
</dbReference>
<evidence type="ECO:0000313" key="3">
    <source>
        <dbReference type="Proteomes" id="UP000297716"/>
    </source>
</evidence>
<dbReference type="InterPro" id="IPR010730">
    <property type="entry name" value="HET"/>
</dbReference>
<comment type="caution">
    <text evidence="2">The sequence shown here is derived from an EMBL/GenBank/DDBJ whole genome shotgun (WGS) entry which is preliminary data.</text>
</comment>
<evidence type="ECO:0000313" key="2">
    <source>
        <dbReference type="EMBL" id="TGJ86908.1"/>
    </source>
</evidence>
<name>A0A4Z0Z3X8_9PEZI</name>
<dbReference type="PANTHER" id="PTHR33112">
    <property type="entry name" value="DOMAIN PROTEIN, PUTATIVE-RELATED"/>
    <property type="match status" value="1"/>
</dbReference>
<proteinExistence type="predicted"/>
<reference evidence="2 3" key="1">
    <citation type="submission" date="2019-03" db="EMBL/GenBank/DDBJ databases">
        <title>Draft genome sequence of Xylaria hypoxylon DSM 108379, a ubiquitous saprotrophic-parasitic fungi on hardwood.</title>
        <authorList>
            <person name="Buettner E."/>
            <person name="Leonhardt S."/>
            <person name="Gebauer A.M."/>
            <person name="Liers C."/>
            <person name="Hofrichter M."/>
            <person name="Kellner H."/>
        </authorList>
    </citation>
    <scope>NUCLEOTIDE SEQUENCE [LARGE SCALE GENOMIC DNA]</scope>
    <source>
        <strain evidence="2 3">DSM 108379</strain>
    </source>
</reference>
<keyword evidence="3" id="KW-1185">Reference proteome</keyword>
<protein>
    <recommendedName>
        <fullName evidence="1">Heterokaryon incompatibility domain-containing protein</fullName>
    </recommendedName>
</protein>
<dbReference type="STRING" id="37992.A0A4Z0Z3X8"/>
<gene>
    <name evidence="2" type="ORF">E0Z10_g1915</name>
</gene>
<sequence>MGNDEEEIQIQLMEPGNGRRVLRTRASHESTDWRHFNFWREEHSEERTDSERSIEYLKDWIKVCDENHTCYSNDDPVLPSRVVSVADDCVRVIDAKDMRGRYMTLSHRWGANETFKLTRSNMNLMMDFISWESIPKTYQESIQVTRLLGIEYIWIDSLCIIQDDAEDWQREAGKMKSVYGNSYLNIAATEALDSNGELFRSGKLSAQYPARKVPRDSMIQIRPQPSQTHRHFGSNYFENSRPPLLQRGWVLQERILSPRVVYYGAEEIQWECQAANDCQCGGMVVIANFKSGYHRSLKSDGVPPLPYQWMRISEKYSSLQFTYGNDRLVALSGLADQGVQSGKGGKYLAGLWERNLAHQLCWQILNIHRKPDTYLAPSWSWLSVFGVVRGELYEYRRSHPHH</sequence>
<feature type="domain" description="Heterokaryon incompatibility" evidence="1">
    <location>
        <begin position="102"/>
        <end position="253"/>
    </location>
</feature>
<dbReference type="AlphaFoldDB" id="A0A4Z0Z3X8"/>
<dbReference type="OrthoDB" id="3789824at2759"/>
<organism evidence="2 3">
    <name type="scientific">Xylaria hypoxylon</name>
    <dbReference type="NCBI Taxonomy" id="37992"/>
    <lineage>
        <taxon>Eukaryota</taxon>
        <taxon>Fungi</taxon>
        <taxon>Dikarya</taxon>
        <taxon>Ascomycota</taxon>
        <taxon>Pezizomycotina</taxon>
        <taxon>Sordariomycetes</taxon>
        <taxon>Xylariomycetidae</taxon>
        <taxon>Xylariales</taxon>
        <taxon>Xylariaceae</taxon>
        <taxon>Xylaria</taxon>
    </lineage>
</organism>
<dbReference type="Pfam" id="PF06985">
    <property type="entry name" value="HET"/>
    <property type="match status" value="1"/>
</dbReference>